<feature type="non-terminal residue" evidence="1">
    <location>
        <position position="1"/>
    </location>
</feature>
<dbReference type="Proteomes" id="UP000485058">
    <property type="component" value="Unassembled WGS sequence"/>
</dbReference>
<evidence type="ECO:0000313" key="2">
    <source>
        <dbReference type="Proteomes" id="UP000485058"/>
    </source>
</evidence>
<accession>A0A6A0AJ01</accession>
<reference evidence="1 2" key="1">
    <citation type="submission" date="2020-02" db="EMBL/GenBank/DDBJ databases">
        <title>Draft genome sequence of Haematococcus lacustris strain NIES-144.</title>
        <authorList>
            <person name="Morimoto D."/>
            <person name="Nakagawa S."/>
            <person name="Yoshida T."/>
            <person name="Sawayama S."/>
        </authorList>
    </citation>
    <scope>NUCLEOTIDE SEQUENCE [LARGE SCALE GENOMIC DNA]</scope>
    <source>
        <strain evidence="1 2">NIES-144</strain>
    </source>
</reference>
<dbReference type="AlphaFoldDB" id="A0A6A0AJ01"/>
<feature type="non-terminal residue" evidence="1">
    <location>
        <position position="82"/>
    </location>
</feature>
<dbReference type="EMBL" id="BLLF01006844">
    <property type="protein sequence ID" value="GFH32588.1"/>
    <property type="molecule type" value="Genomic_DNA"/>
</dbReference>
<name>A0A6A0AJ01_HAELA</name>
<protein>
    <submittedName>
        <fullName evidence="1">Uncharacterized protein</fullName>
    </submittedName>
</protein>
<gene>
    <name evidence="1" type="ORF">HaLaN_31833</name>
</gene>
<proteinExistence type="predicted"/>
<organism evidence="1 2">
    <name type="scientific">Haematococcus lacustris</name>
    <name type="common">Green alga</name>
    <name type="synonym">Haematococcus pluvialis</name>
    <dbReference type="NCBI Taxonomy" id="44745"/>
    <lineage>
        <taxon>Eukaryota</taxon>
        <taxon>Viridiplantae</taxon>
        <taxon>Chlorophyta</taxon>
        <taxon>core chlorophytes</taxon>
        <taxon>Chlorophyceae</taxon>
        <taxon>CS clade</taxon>
        <taxon>Chlamydomonadales</taxon>
        <taxon>Haematococcaceae</taxon>
        <taxon>Haematococcus</taxon>
    </lineage>
</organism>
<keyword evidence="2" id="KW-1185">Reference proteome</keyword>
<comment type="caution">
    <text evidence="1">The sequence shown here is derived from an EMBL/GenBank/DDBJ whole genome shotgun (WGS) entry which is preliminary data.</text>
</comment>
<evidence type="ECO:0000313" key="1">
    <source>
        <dbReference type="EMBL" id="GFH32588.1"/>
    </source>
</evidence>
<sequence>RIGESKQRPLELCRWDDLEALPPVGKEYQQGYKRLNGRLPKWSGGLAPGKSATGVGLVVIKGYGGPGKAGVHALSGKKRVHA</sequence>